<dbReference type="AlphaFoldDB" id="A0A4P9CAU0"/>
<protein>
    <submittedName>
        <fullName evidence="1">Uncharacterized protein</fullName>
    </submittedName>
</protein>
<accession>A0A4P9CAU0</accession>
<sequence length="76" mass="8903">MRWIVSSETKMISSDILIGIEKEVKVIQELSYVLVRKCYDIFGVRLVKWCDEGDCNRREVWRFSIVCLDTLIFLGG</sequence>
<dbReference type="EMBL" id="CP029487">
    <property type="protein sequence ID" value="QCT72740.1"/>
    <property type="molecule type" value="Genomic_DNA"/>
</dbReference>
<proteinExistence type="predicted"/>
<keyword evidence="2" id="KW-1185">Reference proteome</keyword>
<evidence type="ECO:0000313" key="1">
    <source>
        <dbReference type="EMBL" id="QCT72740.1"/>
    </source>
</evidence>
<evidence type="ECO:0000313" key="2">
    <source>
        <dbReference type="Proteomes" id="UP000218387"/>
    </source>
</evidence>
<dbReference type="KEGG" id="emt:CPZ25_015870"/>
<organism evidence="1 2">
    <name type="scientific">Eubacterium maltosivorans</name>
    <dbReference type="NCBI Taxonomy" id="2041044"/>
    <lineage>
        <taxon>Bacteria</taxon>
        <taxon>Bacillati</taxon>
        <taxon>Bacillota</taxon>
        <taxon>Clostridia</taxon>
        <taxon>Eubacteriales</taxon>
        <taxon>Eubacteriaceae</taxon>
        <taxon>Eubacterium</taxon>
    </lineage>
</organism>
<gene>
    <name evidence="1" type="ORF">CPZ25_015870</name>
</gene>
<name>A0A4P9CAU0_EUBML</name>
<reference evidence="1 2" key="1">
    <citation type="submission" date="2018-05" db="EMBL/GenBank/DDBJ databases">
        <title>Genome comparison of Eubacterium sp.</title>
        <authorList>
            <person name="Feng Y."/>
            <person name="Sanchez-Andrea I."/>
            <person name="Stams A.J.M."/>
            <person name="De Vos W.M."/>
        </authorList>
    </citation>
    <scope>NUCLEOTIDE SEQUENCE [LARGE SCALE GENOMIC DNA]</scope>
    <source>
        <strain evidence="1 2">YI</strain>
    </source>
</reference>
<dbReference type="Proteomes" id="UP000218387">
    <property type="component" value="Chromosome"/>
</dbReference>